<dbReference type="STRING" id="2282107.A0A286UIF9"/>
<evidence type="ECO:0000256" key="5">
    <source>
        <dbReference type="ARBA" id="ARBA00022898"/>
    </source>
</evidence>
<accession>A0A286UIF9</accession>
<name>A0A286UIF9_9AGAM</name>
<dbReference type="Pfam" id="PF00155">
    <property type="entry name" value="Aminotran_1_2"/>
    <property type="match status" value="1"/>
</dbReference>
<dbReference type="OrthoDB" id="691673at2759"/>
<dbReference type="Gene3D" id="3.40.640.10">
    <property type="entry name" value="Type I PLP-dependent aspartate aminotransferase-like (Major domain)"/>
    <property type="match status" value="1"/>
</dbReference>
<comment type="caution">
    <text evidence="7">The sequence shown here is derived from an EMBL/GenBank/DDBJ whole genome shotgun (WGS) entry which is preliminary data.</text>
</comment>
<proteinExistence type="inferred from homology"/>
<dbReference type="InParanoid" id="A0A286UIF9"/>
<dbReference type="CDD" id="cd00609">
    <property type="entry name" value="AAT_like"/>
    <property type="match status" value="1"/>
</dbReference>
<gene>
    <name evidence="7" type="ORF">PNOK_0433500</name>
</gene>
<dbReference type="GO" id="GO:0008483">
    <property type="term" value="F:transaminase activity"/>
    <property type="evidence" value="ECO:0007669"/>
    <property type="project" value="UniProtKB-KW"/>
</dbReference>
<dbReference type="InterPro" id="IPR050859">
    <property type="entry name" value="Class-I_PLP-dep_aminotransf"/>
</dbReference>
<keyword evidence="4 7" id="KW-0808">Transferase</keyword>
<evidence type="ECO:0000256" key="3">
    <source>
        <dbReference type="ARBA" id="ARBA00022576"/>
    </source>
</evidence>
<evidence type="ECO:0000259" key="6">
    <source>
        <dbReference type="Pfam" id="PF00155"/>
    </source>
</evidence>
<dbReference type="PANTHER" id="PTHR42790">
    <property type="entry name" value="AMINOTRANSFERASE"/>
    <property type="match status" value="1"/>
</dbReference>
<evidence type="ECO:0000256" key="1">
    <source>
        <dbReference type="ARBA" id="ARBA00001933"/>
    </source>
</evidence>
<protein>
    <submittedName>
        <fullName evidence="7">PLP-dependent transferase</fullName>
    </submittedName>
</protein>
<dbReference type="SUPFAM" id="SSF53383">
    <property type="entry name" value="PLP-dependent transferases"/>
    <property type="match status" value="1"/>
</dbReference>
<evidence type="ECO:0000313" key="7">
    <source>
        <dbReference type="EMBL" id="PAV19401.1"/>
    </source>
</evidence>
<reference evidence="7 8" key="1">
    <citation type="journal article" date="2017" name="Mol. Ecol.">
        <title>Comparative and population genomic landscape of Phellinus noxius: A hypervariable fungus causing root rot in trees.</title>
        <authorList>
            <person name="Chung C.L."/>
            <person name="Lee T.J."/>
            <person name="Akiba M."/>
            <person name="Lee H.H."/>
            <person name="Kuo T.H."/>
            <person name="Liu D."/>
            <person name="Ke H.M."/>
            <person name="Yokoi T."/>
            <person name="Roa M.B."/>
            <person name="Lu M.J."/>
            <person name="Chang Y.Y."/>
            <person name="Ann P.J."/>
            <person name="Tsai J.N."/>
            <person name="Chen C.Y."/>
            <person name="Tzean S.S."/>
            <person name="Ota Y."/>
            <person name="Hattori T."/>
            <person name="Sahashi N."/>
            <person name="Liou R.F."/>
            <person name="Kikuchi T."/>
            <person name="Tsai I.J."/>
        </authorList>
    </citation>
    <scope>NUCLEOTIDE SEQUENCE [LARGE SCALE GENOMIC DNA]</scope>
    <source>
        <strain evidence="7 8">FFPRI411160</strain>
    </source>
</reference>
<evidence type="ECO:0000256" key="2">
    <source>
        <dbReference type="ARBA" id="ARBA00007441"/>
    </source>
</evidence>
<dbReference type="GO" id="GO:0030170">
    <property type="term" value="F:pyridoxal phosphate binding"/>
    <property type="evidence" value="ECO:0007669"/>
    <property type="project" value="InterPro"/>
</dbReference>
<sequence length="538" mass="60513">MLSENEKLPKAIDLSHHLSEVSKSRETSPLKGLARYFGKPGIISLAGGMPSPVYFPVASLSAETLAFDSFATTPSVSSESNVSWFWRLFSKGERTEHMTIPKYSTSSPQDSVSLEIALQYGTAQGLVPLQNFIRTFTSRIYKPQYSDVAILIHAGNTDGFGRAIQTLCNPGEMFLTEEWTYPSALASAKPHGVNPVSVKIDGEGMRSDDLRKVLSEWNESLRGAPRPHVLYTVPVGQNPTGATMGASRKKEIYDVCVEYDIIIIEDDPYFFLQQDPYVPKASRSYPKAKDGDTEFLSKLAPSFLKFDYQGRVIRLDSFSKTIAPGSRLGWFTCNEIFAERFERHGETSTQAPCGFGQALITQLLTKQWGYSGYIRWLRGLRSEYTQRRDFFIDELSSRFSMRSVYMAQGPWAGCTALIAYPKVKRPRNSVSEKLMLNDQSIFSFVPPTSGMFLWLKIHFENYPSFKPQDKAILEIKLWEKLADAGVLVGPGWMFASTDDIQKETEGHLRISFSLVDFETMKKSITVISDVLQDFFGLL</sequence>
<comment type="cofactor">
    <cofactor evidence="1">
        <name>pyridoxal 5'-phosphate</name>
        <dbReference type="ChEBI" id="CHEBI:597326"/>
    </cofactor>
</comment>
<dbReference type="InterPro" id="IPR004839">
    <property type="entry name" value="Aminotransferase_I/II_large"/>
</dbReference>
<organism evidence="7 8">
    <name type="scientific">Pyrrhoderma noxium</name>
    <dbReference type="NCBI Taxonomy" id="2282107"/>
    <lineage>
        <taxon>Eukaryota</taxon>
        <taxon>Fungi</taxon>
        <taxon>Dikarya</taxon>
        <taxon>Basidiomycota</taxon>
        <taxon>Agaricomycotina</taxon>
        <taxon>Agaricomycetes</taxon>
        <taxon>Hymenochaetales</taxon>
        <taxon>Hymenochaetaceae</taxon>
        <taxon>Pyrrhoderma</taxon>
    </lineage>
</organism>
<dbReference type="GO" id="GO:1901605">
    <property type="term" value="P:alpha-amino acid metabolic process"/>
    <property type="evidence" value="ECO:0007669"/>
    <property type="project" value="TreeGrafter"/>
</dbReference>
<evidence type="ECO:0000256" key="4">
    <source>
        <dbReference type="ARBA" id="ARBA00022679"/>
    </source>
</evidence>
<keyword evidence="3" id="KW-0032">Aminotransferase</keyword>
<dbReference type="InterPro" id="IPR015424">
    <property type="entry name" value="PyrdxlP-dep_Trfase"/>
</dbReference>
<feature type="domain" description="Aminotransferase class I/classII large" evidence="6">
    <location>
        <begin position="117"/>
        <end position="398"/>
    </location>
</feature>
<dbReference type="PANTHER" id="PTHR42790:SF1">
    <property type="entry name" value="AROMATIC AMINO ACID AMINOTRANSFERASE, HYPOTHETICAL (EUROFUNG)"/>
    <property type="match status" value="1"/>
</dbReference>
<dbReference type="AlphaFoldDB" id="A0A286UIF9"/>
<keyword evidence="8" id="KW-1185">Reference proteome</keyword>
<keyword evidence="5" id="KW-0663">Pyridoxal phosphate</keyword>
<dbReference type="InterPro" id="IPR015421">
    <property type="entry name" value="PyrdxlP-dep_Trfase_major"/>
</dbReference>
<dbReference type="Proteomes" id="UP000217199">
    <property type="component" value="Unassembled WGS sequence"/>
</dbReference>
<dbReference type="FunCoup" id="A0A286UIF9">
    <property type="interactions" value="134"/>
</dbReference>
<comment type="similarity">
    <text evidence="2">Belongs to the class-I pyridoxal-phosphate-dependent aminotransferase family.</text>
</comment>
<dbReference type="EMBL" id="NBII01000004">
    <property type="protein sequence ID" value="PAV19401.1"/>
    <property type="molecule type" value="Genomic_DNA"/>
</dbReference>
<evidence type="ECO:0000313" key="8">
    <source>
        <dbReference type="Proteomes" id="UP000217199"/>
    </source>
</evidence>